<dbReference type="RefSeq" id="WP_387416174.1">
    <property type="nucleotide sequence ID" value="NZ_JBIASD010000025.1"/>
</dbReference>
<feature type="compositionally biased region" description="Polar residues" evidence="2">
    <location>
        <begin position="66"/>
        <end position="83"/>
    </location>
</feature>
<evidence type="ECO:0000313" key="3">
    <source>
        <dbReference type="EMBL" id="MFF3669900.1"/>
    </source>
</evidence>
<comment type="caution">
    <text evidence="3">The sequence shown here is derived from an EMBL/GenBank/DDBJ whole genome shotgun (WGS) entry which is preliminary data.</text>
</comment>
<feature type="coiled-coil region" evidence="1">
    <location>
        <begin position="37"/>
        <end position="64"/>
    </location>
</feature>
<evidence type="ECO:0008006" key="5">
    <source>
        <dbReference type="Google" id="ProtNLM"/>
    </source>
</evidence>
<dbReference type="Proteomes" id="UP001602013">
    <property type="component" value="Unassembled WGS sequence"/>
</dbReference>
<keyword evidence="1" id="KW-0175">Coiled coil</keyword>
<reference evidence="3 4" key="1">
    <citation type="submission" date="2024-10" db="EMBL/GenBank/DDBJ databases">
        <title>The Natural Products Discovery Center: Release of the First 8490 Sequenced Strains for Exploring Actinobacteria Biosynthetic Diversity.</title>
        <authorList>
            <person name="Kalkreuter E."/>
            <person name="Kautsar S.A."/>
            <person name="Yang D."/>
            <person name="Bader C.D."/>
            <person name="Teijaro C.N."/>
            <person name="Fluegel L."/>
            <person name="Davis C.M."/>
            <person name="Simpson J.R."/>
            <person name="Lauterbach L."/>
            <person name="Steele A.D."/>
            <person name="Gui C."/>
            <person name="Meng S."/>
            <person name="Li G."/>
            <person name="Viehrig K."/>
            <person name="Ye F."/>
            <person name="Su P."/>
            <person name="Kiefer A.F."/>
            <person name="Nichols A."/>
            <person name="Cepeda A.J."/>
            <person name="Yan W."/>
            <person name="Fan B."/>
            <person name="Jiang Y."/>
            <person name="Adhikari A."/>
            <person name="Zheng C.-J."/>
            <person name="Schuster L."/>
            <person name="Cowan T.M."/>
            <person name="Smanski M.J."/>
            <person name="Chevrette M.G."/>
            <person name="De Carvalho L.P.S."/>
            <person name="Shen B."/>
        </authorList>
    </citation>
    <scope>NUCLEOTIDE SEQUENCE [LARGE SCALE GENOMIC DNA]</scope>
    <source>
        <strain evidence="3 4">NPDC002173</strain>
    </source>
</reference>
<gene>
    <name evidence="3" type="ORF">ACFYXI_30370</name>
</gene>
<evidence type="ECO:0000256" key="1">
    <source>
        <dbReference type="SAM" id="Coils"/>
    </source>
</evidence>
<name>A0ABW6T208_9ACTN</name>
<organism evidence="3 4">
    <name type="scientific">Microtetraspora malaysiensis</name>
    <dbReference type="NCBI Taxonomy" id="161358"/>
    <lineage>
        <taxon>Bacteria</taxon>
        <taxon>Bacillati</taxon>
        <taxon>Actinomycetota</taxon>
        <taxon>Actinomycetes</taxon>
        <taxon>Streptosporangiales</taxon>
        <taxon>Streptosporangiaceae</taxon>
        <taxon>Microtetraspora</taxon>
    </lineage>
</organism>
<sequence>MPGPEELSREELIELARTQALLIEQQAQTIARQDALITRLVAMVNALEEENAALRERVARLERLASRNSGNSGMPQLDQQDTSALPRARPPSHNATRNRNAEGLIAYSRRSLSVAF</sequence>
<accession>A0ABW6T208</accession>
<keyword evidence="4" id="KW-1185">Reference proteome</keyword>
<evidence type="ECO:0000313" key="4">
    <source>
        <dbReference type="Proteomes" id="UP001602013"/>
    </source>
</evidence>
<evidence type="ECO:0000256" key="2">
    <source>
        <dbReference type="SAM" id="MobiDB-lite"/>
    </source>
</evidence>
<protein>
    <recommendedName>
        <fullName evidence="5">Transposase</fullName>
    </recommendedName>
</protein>
<feature type="region of interest" description="Disordered" evidence="2">
    <location>
        <begin position="65"/>
        <end position="102"/>
    </location>
</feature>
<proteinExistence type="predicted"/>
<dbReference type="EMBL" id="JBIASD010000025">
    <property type="protein sequence ID" value="MFF3669900.1"/>
    <property type="molecule type" value="Genomic_DNA"/>
</dbReference>